<evidence type="ECO:0000313" key="2">
    <source>
        <dbReference type="EMBL" id="KAJ5282542.1"/>
    </source>
</evidence>
<dbReference type="PANTHER" id="PTHR21310">
    <property type="entry name" value="AMINOGLYCOSIDE PHOSPHOTRANSFERASE-RELATED-RELATED"/>
    <property type="match status" value="1"/>
</dbReference>
<organism evidence="2 3">
    <name type="scientific">Penicillium chrysogenum</name>
    <name type="common">Penicillium notatum</name>
    <dbReference type="NCBI Taxonomy" id="5076"/>
    <lineage>
        <taxon>Eukaryota</taxon>
        <taxon>Fungi</taxon>
        <taxon>Dikarya</taxon>
        <taxon>Ascomycota</taxon>
        <taxon>Pezizomycotina</taxon>
        <taxon>Eurotiomycetes</taxon>
        <taxon>Eurotiomycetidae</taxon>
        <taxon>Eurotiales</taxon>
        <taxon>Aspergillaceae</taxon>
        <taxon>Penicillium</taxon>
        <taxon>Penicillium chrysogenum species complex</taxon>
    </lineage>
</organism>
<protein>
    <recommendedName>
        <fullName evidence="1">Aminoglycoside phosphotransferase domain-containing protein</fullName>
    </recommendedName>
</protein>
<dbReference type="Proteomes" id="UP001220256">
    <property type="component" value="Unassembled WGS sequence"/>
</dbReference>
<evidence type="ECO:0000313" key="3">
    <source>
        <dbReference type="Proteomes" id="UP001220256"/>
    </source>
</evidence>
<dbReference type="InterPro" id="IPR051678">
    <property type="entry name" value="AGP_Transferase"/>
</dbReference>
<dbReference type="PANTHER" id="PTHR21310:SF15">
    <property type="entry name" value="AMINOGLYCOSIDE PHOSPHOTRANSFERASE DOMAIN-CONTAINING PROTEIN"/>
    <property type="match status" value="1"/>
</dbReference>
<name>A0ABQ8WUS5_PENCH</name>
<keyword evidence="3" id="KW-1185">Reference proteome</keyword>
<dbReference type="InterPro" id="IPR011009">
    <property type="entry name" value="Kinase-like_dom_sf"/>
</dbReference>
<dbReference type="SUPFAM" id="SSF56112">
    <property type="entry name" value="Protein kinase-like (PK-like)"/>
    <property type="match status" value="1"/>
</dbReference>
<accession>A0ABQ8WUS5</accession>
<dbReference type="Pfam" id="PF01636">
    <property type="entry name" value="APH"/>
    <property type="match status" value="1"/>
</dbReference>
<evidence type="ECO:0000259" key="1">
    <source>
        <dbReference type="Pfam" id="PF01636"/>
    </source>
</evidence>
<sequence length="173" mass="19523">MYLISKVLFTDFSSNEGQTAAKEYFKPNYRPSEGVIGMAIIPGITLEQKWDSLVNEAKSQSAFNCGISSQRFERSLAYRCAADGSLSQDPMLEDLQVPARPLLSDSDLRARIYERYLYHGGSRCENQLLDMPPHSESSVSTHADIAPRNILVDEQNNVTGVIDWEYAGWYPEY</sequence>
<dbReference type="EMBL" id="JAPVEB010000001">
    <property type="protein sequence ID" value="KAJ5282542.1"/>
    <property type="molecule type" value="Genomic_DNA"/>
</dbReference>
<feature type="domain" description="Aminoglycoside phosphotransferase" evidence="1">
    <location>
        <begin position="124"/>
        <end position="171"/>
    </location>
</feature>
<reference evidence="2 3" key="1">
    <citation type="journal article" date="2023" name="IMA Fungus">
        <title>Comparative genomic study of the Penicillium genus elucidates a diverse pangenome and 15 lateral gene transfer events.</title>
        <authorList>
            <person name="Petersen C."/>
            <person name="Sorensen T."/>
            <person name="Nielsen M.R."/>
            <person name="Sondergaard T.E."/>
            <person name="Sorensen J.L."/>
            <person name="Fitzpatrick D.A."/>
            <person name="Frisvad J.C."/>
            <person name="Nielsen K.L."/>
        </authorList>
    </citation>
    <scope>NUCLEOTIDE SEQUENCE [LARGE SCALE GENOMIC DNA]</scope>
    <source>
        <strain evidence="2 3">IBT 3361</strain>
    </source>
</reference>
<comment type="caution">
    <text evidence="2">The sequence shown here is derived from an EMBL/GenBank/DDBJ whole genome shotgun (WGS) entry which is preliminary data.</text>
</comment>
<gene>
    <name evidence="2" type="ORF">N7505_000522</name>
</gene>
<dbReference type="InterPro" id="IPR002575">
    <property type="entry name" value="Aminoglycoside_PTrfase"/>
</dbReference>
<dbReference type="Gene3D" id="3.90.1200.10">
    <property type="match status" value="1"/>
</dbReference>
<proteinExistence type="predicted"/>